<keyword evidence="4" id="KW-0862">Zinc</keyword>
<evidence type="ECO:0000256" key="5">
    <source>
        <dbReference type="ARBA" id="ARBA00023125"/>
    </source>
</evidence>
<keyword evidence="7" id="KW-0472">Membrane</keyword>
<keyword evidence="11" id="KW-1185">Reference proteome</keyword>
<gene>
    <name evidence="10" type="ORF">D0Y65_026715</name>
</gene>
<keyword evidence="3" id="KW-0863">Zinc-finger</keyword>
<dbReference type="PANTHER" id="PTHR46481">
    <property type="entry name" value="ZINC FINGER BED DOMAIN-CONTAINING PROTEIN 4"/>
    <property type="match status" value="1"/>
</dbReference>
<feature type="domain" description="hAT-like transposase RNase-H fold" evidence="9">
    <location>
        <begin position="284"/>
        <end position="370"/>
    </location>
</feature>
<evidence type="ECO:0000313" key="11">
    <source>
        <dbReference type="Proteomes" id="UP000289340"/>
    </source>
</evidence>
<evidence type="ECO:0000259" key="8">
    <source>
        <dbReference type="Pfam" id="PF05699"/>
    </source>
</evidence>
<keyword evidence="7" id="KW-0812">Transmembrane</keyword>
<evidence type="ECO:0000256" key="1">
    <source>
        <dbReference type="ARBA" id="ARBA00004123"/>
    </source>
</evidence>
<dbReference type="PANTHER" id="PTHR46481:SF10">
    <property type="entry name" value="ZINC FINGER BED DOMAIN-CONTAINING PROTEIN 39"/>
    <property type="match status" value="1"/>
</dbReference>
<evidence type="ECO:0000256" key="2">
    <source>
        <dbReference type="ARBA" id="ARBA00022723"/>
    </source>
</evidence>
<dbReference type="InterPro" id="IPR052035">
    <property type="entry name" value="ZnF_BED_domain_contain"/>
</dbReference>
<feature type="domain" description="HAT C-terminal dimerisation" evidence="8">
    <location>
        <begin position="412"/>
        <end position="495"/>
    </location>
</feature>
<dbReference type="EMBL" id="QZWG01000010">
    <property type="protein sequence ID" value="RZB86744.1"/>
    <property type="molecule type" value="Genomic_DNA"/>
</dbReference>
<evidence type="ECO:0000256" key="4">
    <source>
        <dbReference type="ARBA" id="ARBA00022833"/>
    </source>
</evidence>
<proteinExistence type="predicted"/>
<comment type="caution">
    <text evidence="10">The sequence shown here is derived from an EMBL/GenBank/DDBJ whole genome shotgun (WGS) entry which is preliminary data.</text>
</comment>
<comment type="subcellular location">
    <subcellularLocation>
        <location evidence="1">Nucleus</location>
    </subcellularLocation>
</comment>
<evidence type="ECO:0000256" key="6">
    <source>
        <dbReference type="ARBA" id="ARBA00023242"/>
    </source>
</evidence>
<dbReference type="GO" id="GO:0046983">
    <property type="term" value="F:protein dimerization activity"/>
    <property type="evidence" value="ECO:0007669"/>
    <property type="project" value="InterPro"/>
</dbReference>
<keyword evidence="7" id="KW-1133">Transmembrane helix</keyword>
<evidence type="ECO:0000256" key="3">
    <source>
        <dbReference type="ARBA" id="ARBA00022771"/>
    </source>
</evidence>
<dbReference type="InterPro" id="IPR025525">
    <property type="entry name" value="hAT-like_transposase_RNase-H"/>
</dbReference>
<sequence length="520" mass="60449">MDVVDGQESLDVEVELEQESQSISIIEHDLPIKFVEFRNIRQWLKYLNPDVIPISRNTTKVDVLKIHMREKEKLKELMVRIPSRISLTYDLWTTCTTKGYICLTAHFIDTNWRLNSKILNFCHMPPPHIGHELSKKILDFLIDWGTKKKIFSWVVQEHLKSQLVLQNNGLLCDEDFFHVNCSTHVLNLIVKERQKVCSKALEKIRDSVIYVRGSESRMKKFKECIERVGGVDTSASLCLDVPTSLHFHDENYTYCPSVEEWKIGEKIYVFLLPFYETTNLILEESYHTSNFYFLQVSKIQCVILASLNDDDGVFEKYWEEYSVVPALGAVLNPRIKLSLLEYCYSKVDASTSESKLQKVKNKLYKLFKHYSFKEQNTTTTQGTPISNIVNEPKSSFSQLLFNLVCKIGKSQLEVYLEESNLDFSYHENLDVLHWWKDNNNRYPDLSLMASDLLSIPITIVASKSAFSIGFIVLGKYRSRLLSKNANALICTHNWLLGFVNDNNLFNLNLVIYYYDNHLHV</sequence>
<protein>
    <submittedName>
        <fullName evidence="10">Zinc finger BED domain-containing protein RICESLEEPER 3</fullName>
    </submittedName>
</protein>
<organism evidence="10 11">
    <name type="scientific">Glycine soja</name>
    <name type="common">Wild soybean</name>
    <dbReference type="NCBI Taxonomy" id="3848"/>
    <lineage>
        <taxon>Eukaryota</taxon>
        <taxon>Viridiplantae</taxon>
        <taxon>Streptophyta</taxon>
        <taxon>Embryophyta</taxon>
        <taxon>Tracheophyta</taxon>
        <taxon>Spermatophyta</taxon>
        <taxon>Magnoliopsida</taxon>
        <taxon>eudicotyledons</taxon>
        <taxon>Gunneridae</taxon>
        <taxon>Pentapetalae</taxon>
        <taxon>rosids</taxon>
        <taxon>fabids</taxon>
        <taxon>Fabales</taxon>
        <taxon>Fabaceae</taxon>
        <taxon>Papilionoideae</taxon>
        <taxon>50 kb inversion clade</taxon>
        <taxon>NPAAA clade</taxon>
        <taxon>indigoferoid/millettioid clade</taxon>
        <taxon>Phaseoleae</taxon>
        <taxon>Glycine</taxon>
        <taxon>Glycine subgen. Soja</taxon>
    </lineage>
</organism>
<keyword evidence="2" id="KW-0479">Metal-binding</keyword>
<dbReference type="InterPro" id="IPR008906">
    <property type="entry name" value="HATC_C_dom"/>
</dbReference>
<reference evidence="10 11" key="1">
    <citation type="submission" date="2018-09" db="EMBL/GenBank/DDBJ databases">
        <title>A high-quality reference genome of wild soybean provides a powerful tool to mine soybean genomes.</title>
        <authorList>
            <person name="Xie M."/>
            <person name="Chung C.Y.L."/>
            <person name="Li M.-W."/>
            <person name="Wong F.-L."/>
            <person name="Chan T.-F."/>
            <person name="Lam H.-M."/>
        </authorList>
    </citation>
    <scope>NUCLEOTIDE SEQUENCE [LARGE SCALE GENOMIC DNA]</scope>
    <source>
        <strain evidence="11">cv. W05</strain>
        <tissue evidence="10">Hypocotyl of etiolated seedlings</tissue>
    </source>
</reference>
<evidence type="ECO:0000313" key="10">
    <source>
        <dbReference type="EMBL" id="RZB86744.1"/>
    </source>
</evidence>
<accession>A0A445IL26</accession>
<dbReference type="SUPFAM" id="SSF53098">
    <property type="entry name" value="Ribonuclease H-like"/>
    <property type="match status" value="1"/>
</dbReference>
<evidence type="ECO:0000259" key="9">
    <source>
        <dbReference type="Pfam" id="PF14372"/>
    </source>
</evidence>
<dbReference type="GO" id="GO:0003677">
    <property type="term" value="F:DNA binding"/>
    <property type="evidence" value="ECO:0007669"/>
    <property type="project" value="UniProtKB-KW"/>
</dbReference>
<dbReference type="Pfam" id="PF14372">
    <property type="entry name" value="hAT-like_RNase-H"/>
    <property type="match status" value="1"/>
</dbReference>
<dbReference type="GO" id="GO:0005634">
    <property type="term" value="C:nucleus"/>
    <property type="evidence" value="ECO:0007669"/>
    <property type="project" value="UniProtKB-SubCell"/>
</dbReference>
<keyword evidence="5" id="KW-0238">DNA-binding</keyword>
<dbReference type="Proteomes" id="UP000289340">
    <property type="component" value="Chromosome 10"/>
</dbReference>
<name>A0A445IL26_GLYSO</name>
<evidence type="ECO:0000256" key="7">
    <source>
        <dbReference type="SAM" id="Phobius"/>
    </source>
</evidence>
<feature type="transmembrane region" description="Helical" evidence="7">
    <location>
        <begin position="452"/>
        <end position="473"/>
    </location>
</feature>
<dbReference type="AlphaFoldDB" id="A0A445IL26"/>
<dbReference type="GO" id="GO:0008270">
    <property type="term" value="F:zinc ion binding"/>
    <property type="evidence" value="ECO:0007669"/>
    <property type="project" value="UniProtKB-KW"/>
</dbReference>
<dbReference type="InterPro" id="IPR012337">
    <property type="entry name" value="RNaseH-like_sf"/>
</dbReference>
<dbReference type="Pfam" id="PF05699">
    <property type="entry name" value="Dimer_Tnp_hAT"/>
    <property type="match status" value="1"/>
</dbReference>
<keyword evidence="6" id="KW-0539">Nucleus</keyword>